<keyword evidence="4" id="KW-1185">Reference proteome</keyword>
<dbReference type="Gene3D" id="3.40.50.1820">
    <property type="entry name" value="alpha/beta hydrolase"/>
    <property type="match status" value="1"/>
</dbReference>
<feature type="domain" description="Serine aminopeptidase S33" evidence="2">
    <location>
        <begin position="68"/>
        <end position="318"/>
    </location>
</feature>
<protein>
    <submittedName>
        <fullName evidence="3">Acylglycerol lipase</fullName>
    </submittedName>
</protein>
<evidence type="ECO:0000259" key="2">
    <source>
        <dbReference type="Pfam" id="PF12146"/>
    </source>
</evidence>
<dbReference type="InterPro" id="IPR022742">
    <property type="entry name" value="Hydrolase_4"/>
</dbReference>
<name>A0A2T5J3C2_9GAMM</name>
<evidence type="ECO:0000313" key="3">
    <source>
        <dbReference type="EMBL" id="PTQ91076.1"/>
    </source>
</evidence>
<dbReference type="EMBL" id="QAON01000001">
    <property type="protein sequence ID" value="PTQ91076.1"/>
    <property type="molecule type" value="Genomic_DNA"/>
</dbReference>
<evidence type="ECO:0000256" key="1">
    <source>
        <dbReference type="SAM" id="SignalP"/>
    </source>
</evidence>
<accession>A0A2T5J3C2</accession>
<dbReference type="SUPFAM" id="SSF53474">
    <property type="entry name" value="alpha/beta-Hydrolases"/>
    <property type="match status" value="1"/>
</dbReference>
<dbReference type="PRINTS" id="PR00111">
    <property type="entry name" value="ABHYDROLASE"/>
</dbReference>
<dbReference type="InterPro" id="IPR051044">
    <property type="entry name" value="MAG_DAG_Lipase"/>
</dbReference>
<organism evidence="3 4">
    <name type="scientific">Agitococcus lubricus</name>
    <dbReference type="NCBI Taxonomy" id="1077255"/>
    <lineage>
        <taxon>Bacteria</taxon>
        <taxon>Pseudomonadati</taxon>
        <taxon>Pseudomonadota</taxon>
        <taxon>Gammaproteobacteria</taxon>
        <taxon>Moraxellales</taxon>
        <taxon>Moraxellaceae</taxon>
        <taxon>Agitococcus</taxon>
    </lineage>
</organism>
<dbReference type="PROSITE" id="PS51257">
    <property type="entry name" value="PROKAR_LIPOPROTEIN"/>
    <property type="match status" value="1"/>
</dbReference>
<dbReference type="InterPro" id="IPR000073">
    <property type="entry name" value="AB_hydrolase_1"/>
</dbReference>
<feature type="signal peptide" evidence="1">
    <location>
        <begin position="1"/>
        <end position="22"/>
    </location>
</feature>
<gene>
    <name evidence="3" type="ORF">C8N29_101148</name>
</gene>
<dbReference type="AlphaFoldDB" id="A0A2T5J3C2"/>
<keyword evidence="1" id="KW-0732">Signal</keyword>
<evidence type="ECO:0000313" key="4">
    <source>
        <dbReference type="Proteomes" id="UP000244223"/>
    </source>
</evidence>
<comment type="caution">
    <text evidence="3">The sequence shown here is derived from an EMBL/GenBank/DDBJ whole genome shotgun (WGS) entry which is preliminary data.</text>
</comment>
<dbReference type="Pfam" id="PF12146">
    <property type="entry name" value="Hydrolase_4"/>
    <property type="match status" value="1"/>
</dbReference>
<dbReference type="RefSeq" id="WP_107864103.1">
    <property type="nucleotide sequence ID" value="NZ_QAON01000001.1"/>
</dbReference>
<dbReference type="PANTHER" id="PTHR11614">
    <property type="entry name" value="PHOSPHOLIPASE-RELATED"/>
    <property type="match status" value="1"/>
</dbReference>
<reference evidence="3 4" key="1">
    <citation type="submission" date="2018-04" db="EMBL/GenBank/DDBJ databases">
        <title>Genomic Encyclopedia of Archaeal and Bacterial Type Strains, Phase II (KMG-II): from individual species to whole genera.</title>
        <authorList>
            <person name="Goeker M."/>
        </authorList>
    </citation>
    <scope>NUCLEOTIDE SEQUENCE [LARGE SCALE GENOMIC DNA]</scope>
    <source>
        <strain evidence="3 4">DSM 5822</strain>
    </source>
</reference>
<sequence length="379" mass="42275">MNNWRLLAIRCLLLVTAVTGLGACSSMHNVKSEEPEKYILGDNATDARYFYTRSGLRLFGQWWLPAERPRAVILLVHGTVFHSGFYSPWANELTKNGYAVFGIDLRGWGQSQGYGRRGSVGSYDEYVEDVTLARREIRKRFPNIPVYLQGESLGGAVVLMANMMDKVSSDGLIVNAPAVKPNPSALVGIPVPDKLMSFGMWAVSQADAVAPEFPSLPILKPFVGRVMADKEARERFNTDPNATRTALPLSYISAIQNASERLQENINNIRSPMIILQGTKDVLVPESSSQFLYDNIQSQDKTLRVYKGMRHATLHDSDKRAVWDDIISWLDNHADQALAARKLLPDETEISAADEVEPAVEKAAYRPKYPKLTMTTTRN</sequence>
<feature type="chain" id="PRO_5030537808" evidence="1">
    <location>
        <begin position="23"/>
        <end position="379"/>
    </location>
</feature>
<dbReference type="InterPro" id="IPR029058">
    <property type="entry name" value="AB_hydrolase_fold"/>
</dbReference>
<dbReference type="Proteomes" id="UP000244223">
    <property type="component" value="Unassembled WGS sequence"/>
</dbReference>
<proteinExistence type="predicted"/>
<dbReference type="OrthoDB" id="9806902at2"/>